<accession>A0A9D4JV15</accession>
<comment type="caution">
    <text evidence="1">The sequence shown here is derived from an EMBL/GenBank/DDBJ whole genome shotgun (WGS) entry which is preliminary data.</text>
</comment>
<dbReference type="AlphaFoldDB" id="A0A9D4JV15"/>
<organism evidence="1 2">
    <name type="scientific">Dreissena polymorpha</name>
    <name type="common">Zebra mussel</name>
    <name type="synonym">Mytilus polymorpha</name>
    <dbReference type="NCBI Taxonomy" id="45954"/>
    <lineage>
        <taxon>Eukaryota</taxon>
        <taxon>Metazoa</taxon>
        <taxon>Spiralia</taxon>
        <taxon>Lophotrochozoa</taxon>
        <taxon>Mollusca</taxon>
        <taxon>Bivalvia</taxon>
        <taxon>Autobranchia</taxon>
        <taxon>Heteroconchia</taxon>
        <taxon>Euheterodonta</taxon>
        <taxon>Imparidentia</taxon>
        <taxon>Neoheterodontei</taxon>
        <taxon>Myida</taxon>
        <taxon>Dreissenoidea</taxon>
        <taxon>Dreissenidae</taxon>
        <taxon>Dreissena</taxon>
    </lineage>
</organism>
<protein>
    <submittedName>
        <fullName evidence="1">Uncharacterized protein</fullName>
    </submittedName>
</protein>
<reference evidence="1" key="1">
    <citation type="journal article" date="2019" name="bioRxiv">
        <title>The Genome of the Zebra Mussel, Dreissena polymorpha: A Resource for Invasive Species Research.</title>
        <authorList>
            <person name="McCartney M.A."/>
            <person name="Auch B."/>
            <person name="Kono T."/>
            <person name="Mallez S."/>
            <person name="Zhang Y."/>
            <person name="Obille A."/>
            <person name="Becker A."/>
            <person name="Abrahante J.E."/>
            <person name="Garbe J."/>
            <person name="Badalamenti J.P."/>
            <person name="Herman A."/>
            <person name="Mangelson H."/>
            <person name="Liachko I."/>
            <person name="Sullivan S."/>
            <person name="Sone E.D."/>
            <person name="Koren S."/>
            <person name="Silverstein K.A.T."/>
            <person name="Beckman K.B."/>
            <person name="Gohl D.M."/>
        </authorList>
    </citation>
    <scope>NUCLEOTIDE SEQUENCE</scope>
    <source>
        <strain evidence="1">Duluth1</strain>
        <tissue evidence="1">Whole animal</tissue>
    </source>
</reference>
<reference evidence="1" key="2">
    <citation type="submission" date="2020-11" db="EMBL/GenBank/DDBJ databases">
        <authorList>
            <person name="McCartney M.A."/>
            <person name="Auch B."/>
            <person name="Kono T."/>
            <person name="Mallez S."/>
            <person name="Becker A."/>
            <person name="Gohl D.M."/>
            <person name="Silverstein K.A.T."/>
            <person name="Koren S."/>
            <person name="Bechman K.B."/>
            <person name="Herman A."/>
            <person name="Abrahante J.E."/>
            <person name="Garbe J."/>
        </authorList>
    </citation>
    <scope>NUCLEOTIDE SEQUENCE</scope>
    <source>
        <strain evidence="1">Duluth1</strain>
        <tissue evidence="1">Whole animal</tissue>
    </source>
</reference>
<evidence type="ECO:0000313" key="1">
    <source>
        <dbReference type="EMBL" id="KAH3825770.1"/>
    </source>
</evidence>
<sequence length="57" mass="6547">MICRIHTCSITFTGYTAMICRIHTCSITFTRYTAMICRCHSVLNVAGYINSHVRMSR</sequence>
<keyword evidence="2" id="KW-1185">Reference proteome</keyword>
<name>A0A9D4JV15_DREPO</name>
<dbReference type="EMBL" id="JAIWYP010000005">
    <property type="protein sequence ID" value="KAH3825770.1"/>
    <property type="molecule type" value="Genomic_DNA"/>
</dbReference>
<dbReference type="Proteomes" id="UP000828390">
    <property type="component" value="Unassembled WGS sequence"/>
</dbReference>
<gene>
    <name evidence="1" type="ORF">DPMN_127650</name>
</gene>
<evidence type="ECO:0000313" key="2">
    <source>
        <dbReference type="Proteomes" id="UP000828390"/>
    </source>
</evidence>
<proteinExistence type="predicted"/>